<gene>
    <name evidence="2" type="ORF">DCAF_LOCUS4566</name>
</gene>
<accession>A0AAV1R2X6</accession>
<dbReference type="GO" id="GO:0005673">
    <property type="term" value="C:transcription factor TFIIE complex"/>
    <property type="evidence" value="ECO:0007669"/>
    <property type="project" value="TreeGrafter"/>
</dbReference>
<evidence type="ECO:0000256" key="1">
    <source>
        <dbReference type="SAM" id="MobiDB-lite"/>
    </source>
</evidence>
<reference evidence="2 3" key="1">
    <citation type="submission" date="2024-01" db="EMBL/GenBank/DDBJ databases">
        <authorList>
            <person name="Waweru B."/>
        </authorList>
    </citation>
    <scope>NUCLEOTIDE SEQUENCE [LARGE SCALE GENOMIC DNA]</scope>
</reference>
<organism evidence="2 3">
    <name type="scientific">Dovyalis caffra</name>
    <dbReference type="NCBI Taxonomy" id="77055"/>
    <lineage>
        <taxon>Eukaryota</taxon>
        <taxon>Viridiplantae</taxon>
        <taxon>Streptophyta</taxon>
        <taxon>Embryophyta</taxon>
        <taxon>Tracheophyta</taxon>
        <taxon>Spermatophyta</taxon>
        <taxon>Magnoliopsida</taxon>
        <taxon>eudicotyledons</taxon>
        <taxon>Gunneridae</taxon>
        <taxon>Pentapetalae</taxon>
        <taxon>rosids</taxon>
        <taxon>fabids</taxon>
        <taxon>Malpighiales</taxon>
        <taxon>Salicaceae</taxon>
        <taxon>Flacourtieae</taxon>
        <taxon>Dovyalis</taxon>
    </lineage>
</organism>
<dbReference type="PANTHER" id="PTHR13097">
    <property type="entry name" value="TRANSCRIPTION INITIATION FACTOR IIE, ALPHA SUBUNIT"/>
    <property type="match status" value="1"/>
</dbReference>
<dbReference type="SUPFAM" id="SSF57783">
    <property type="entry name" value="Zinc beta-ribbon"/>
    <property type="match status" value="1"/>
</dbReference>
<keyword evidence="3" id="KW-1185">Reference proteome</keyword>
<sequence length="336" mass="37570">MIKDELENNNTIQQYICPNCGRRYNALDALRLISLVDEYFHCENCDGELVAESDKLAAQEGGGDGDDNVRRRRREKLKGMLQNLEVQLKPLMDQLTRVKDLPIPEIGSLQAWILHENAAGHGVNGDPSSNDDFKYSEGLGYAGTPMPFLGETKVEVAFAGVESKEDIKSETESTDLKVIPPWMIKMGMNLTKEQRGEVKQEAKMDSSSAAVEFSDEKKSARETDDSIKEEYAKAYYAALLEQQSRVEESAKNRQELSQTSISNGLSESSSIRQVGVKSKREEDEGDDDVEWEEAPIEGKSNNWNWTALQSFKGLGWLMHAHIASGFLAPCITWVIP</sequence>
<name>A0AAV1R2X6_9ROSI</name>
<evidence type="ECO:0008006" key="4">
    <source>
        <dbReference type="Google" id="ProtNLM"/>
    </source>
</evidence>
<evidence type="ECO:0000313" key="2">
    <source>
        <dbReference type="EMBL" id="CAK7326860.1"/>
    </source>
</evidence>
<dbReference type="Gene3D" id="3.30.40.10">
    <property type="entry name" value="Zinc/RING finger domain, C3HC4 (zinc finger)"/>
    <property type="match status" value="1"/>
</dbReference>
<proteinExistence type="predicted"/>
<dbReference type="FunFam" id="3.30.40.10:FF:000269">
    <property type="entry name" value="Transcription initiation factor IIE subunit alpha"/>
    <property type="match status" value="1"/>
</dbReference>
<feature type="compositionally biased region" description="Low complexity" evidence="1">
    <location>
        <begin position="260"/>
        <end position="270"/>
    </location>
</feature>
<dbReference type="PANTHER" id="PTHR13097:SF7">
    <property type="entry name" value="GENERAL TRANSCRIPTION FACTOR IIE SUBUNIT 1"/>
    <property type="match status" value="1"/>
</dbReference>
<comment type="caution">
    <text evidence="2">The sequence shown here is derived from an EMBL/GenBank/DDBJ whole genome shotgun (WGS) entry which is preliminary data.</text>
</comment>
<dbReference type="GO" id="GO:0006367">
    <property type="term" value="P:transcription initiation at RNA polymerase II promoter"/>
    <property type="evidence" value="ECO:0007669"/>
    <property type="project" value="TreeGrafter"/>
</dbReference>
<protein>
    <recommendedName>
        <fullName evidence="4">Transcription factor TFIIE alpha subunit</fullName>
    </recommendedName>
</protein>
<feature type="region of interest" description="Disordered" evidence="1">
    <location>
        <begin position="249"/>
        <end position="295"/>
    </location>
</feature>
<feature type="region of interest" description="Disordered" evidence="1">
    <location>
        <begin position="193"/>
        <end position="224"/>
    </location>
</feature>
<dbReference type="EMBL" id="CAWUPB010000851">
    <property type="protein sequence ID" value="CAK7326860.1"/>
    <property type="molecule type" value="Genomic_DNA"/>
</dbReference>
<evidence type="ECO:0000313" key="3">
    <source>
        <dbReference type="Proteomes" id="UP001314170"/>
    </source>
</evidence>
<feature type="compositionally biased region" description="Basic and acidic residues" evidence="1">
    <location>
        <begin position="193"/>
        <end position="204"/>
    </location>
</feature>
<feature type="compositionally biased region" description="Basic and acidic residues" evidence="1">
    <location>
        <begin position="214"/>
        <end position="224"/>
    </location>
</feature>
<dbReference type="InterPro" id="IPR013083">
    <property type="entry name" value="Znf_RING/FYVE/PHD"/>
</dbReference>
<dbReference type="Proteomes" id="UP001314170">
    <property type="component" value="Unassembled WGS sequence"/>
</dbReference>
<dbReference type="AlphaFoldDB" id="A0AAV1R2X6"/>
<feature type="compositionally biased region" description="Acidic residues" evidence="1">
    <location>
        <begin position="283"/>
        <end position="295"/>
    </location>
</feature>
<dbReference type="InterPro" id="IPR039997">
    <property type="entry name" value="TFE"/>
</dbReference>